<dbReference type="GO" id="GO:0020037">
    <property type="term" value="F:heme binding"/>
    <property type="evidence" value="ECO:0007669"/>
    <property type="project" value="TreeGrafter"/>
</dbReference>
<dbReference type="OrthoDB" id="8589936at2"/>
<feature type="transmembrane region" description="Helical" evidence="13">
    <location>
        <begin position="12"/>
        <end position="31"/>
    </location>
</feature>
<protein>
    <recommendedName>
        <fullName evidence="14">Cytochrome b561 bacterial/Ni-hydrogenase domain-containing protein</fullName>
    </recommendedName>
</protein>
<gene>
    <name evidence="15" type="ORF">N800_06320</name>
</gene>
<reference evidence="15 16" key="1">
    <citation type="submission" date="2013-08" db="EMBL/GenBank/DDBJ databases">
        <title>Genome sequencing of Lysobacter.</title>
        <authorList>
            <person name="Zhang S."/>
            <person name="Wang G."/>
        </authorList>
    </citation>
    <scope>NUCLEOTIDE SEQUENCE [LARGE SCALE GENOMIC DNA]</scope>
    <source>
        <strain evidence="15 16">GH1-9</strain>
    </source>
</reference>
<keyword evidence="16" id="KW-1185">Reference proteome</keyword>
<evidence type="ECO:0000256" key="2">
    <source>
        <dbReference type="ARBA" id="ARBA00004651"/>
    </source>
</evidence>
<sequence>MNTLPRPRYAAGLRHLHWLVALLVLAAYLFIEQRGLFARGTPERAAMVQAHFWTGLTIFALALWRVALRVRATVPPITPAIPAWQAVPSKLLHLALYTFILVMPLLGLATAWTDDKTLYVPFTQIALPSLLAPNEDLAHQLEDLHGEIGEIFYWVIGLHVVAALYHHLVRRDDTLRRML</sequence>
<evidence type="ECO:0000256" key="9">
    <source>
        <dbReference type="ARBA" id="ARBA00022989"/>
    </source>
</evidence>
<evidence type="ECO:0000259" key="14">
    <source>
        <dbReference type="Pfam" id="PF01292"/>
    </source>
</evidence>
<keyword evidence="9 13" id="KW-1133">Transmembrane helix</keyword>
<evidence type="ECO:0000256" key="8">
    <source>
        <dbReference type="ARBA" id="ARBA00022982"/>
    </source>
</evidence>
<comment type="caution">
    <text evidence="15">The sequence shown here is derived from an EMBL/GenBank/DDBJ whole genome shotgun (WGS) entry which is preliminary data.</text>
</comment>
<keyword evidence="5" id="KW-0349">Heme</keyword>
<evidence type="ECO:0000313" key="16">
    <source>
        <dbReference type="Proteomes" id="UP000029998"/>
    </source>
</evidence>
<dbReference type="PANTHER" id="PTHR30529:SF3">
    <property type="entry name" value="CYTOCHROME B561 HOMOLOG 1"/>
    <property type="match status" value="1"/>
</dbReference>
<keyword evidence="7" id="KW-0479">Metal-binding</keyword>
<comment type="similarity">
    <text evidence="12">Belongs to the cytochrome b561 family.</text>
</comment>
<keyword evidence="4" id="KW-1003">Cell membrane</keyword>
<feature type="domain" description="Cytochrome b561 bacterial/Ni-hydrogenase" evidence="14">
    <location>
        <begin position="8"/>
        <end position="179"/>
    </location>
</feature>
<evidence type="ECO:0000256" key="10">
    <source>
        <dbReference type="ARBA" id="ARBA00023004"/>
    </source>
</evidence>
<evidence type="ECO:0000256" key="5">
    <source>
        <dbReference type="ARBA" id="ARBA00022617"/>
    </source>
</evidence>
<proteinExistence type="inferred from homology"/>
<dbReference type="PANTHER" id="PTHR30529">
    <property type="entry name" value="CYTOCHROME B561"/>
    <property type="match status" value="1"/>
</dbReference>
<dbReference type="SUPFAM" id="SSF81342">
    <property type="entry name" value="Transmembrane di-heme cytochromes"/>
    <property type="match status" value="1"/>
</dbReference>
<evidence type="ECO:0000256" key="12">
    <source>
        <dbReference type="ARBA" id="ARBA00037975"/>
    </source>
</evidence>
<comment type="cofactor">
    <cofactor evidence="1">
        <name>heme b</name>
        <dbReference type="ChEBI" id="CHEBI:60344"/>
    </cofactor>
</comment>
<organism evidence="15 16">
    <name type="scientific">Lysobacter daejeonensis GH1-9</name>
    <dbReference type="NCBI Taxonomy" id="1385517"/>
    <lineage>
        <taxon>Bacteria</taxon>
        <taxon>Pseudomonadati</taxon>
        <taxon>Pseudomonadota</taxon>
        <taxon>Gammaproteobacteria</taxon>
        <taxon>Lysobacterales</taxon>
        <taxon>Lysobacteraceae</taxon>
        <taxon>Aerolutibacter</taxon>
    </lineage>
</organism>
<dbReference type="RefSeq" id="WP_036139438.1">
    <property type="nucleotide sequence ID" value="NZ_AVPU01000031.1"/>
</dbReference>
<dbReference type="Pfam" id="PF01292">
    <property type="entry name" value="Ni_hydr_CYTB"/>
    <property type="match status" value="1"/>
</dbReference>
<evidence type="ECO:0000256" key="1">
    <source>
        <dbReference type="ARBA" id="ARBA00001970"/>
    </source>
</evidence>
<feature type="transmembrane region" description="Helical" evidence="13">
    <location>
        <begin position="91"/>
        <end position="112"/>
    </location>
</feature>
<dbReference type="STRING" id="1385517.N800_06320"/>
<accession>A0A0A0EW84</accession>
<comment type="subcellular location">
    <subcellularLocation>
        <location evidence="2">Cell membrane</location>
        <topology evidence="2">Multi-pass membrane protein</topology>
    </subcellularLocation>
</comment>
<feature type="transmembrane region" description="Helical" evidence="13">
    <location>
        <begin position="51"/>
        <end position="70"/>
    </location>
</feature>
<dbReference type="InterPro" id="IPR052168">
    <property type="entry name" value="Cytochrome_b561_oxidase"/>
</dbReference>
<keyword evidence="8" id="KW-0249">Electron transport</keyword>
<name>A0A0A0EW84_9GAMM</name>
<dbReference type="GO" id="GO:0046872">
    <property type="term" value="F:metal ion binding"/>
    <property type="evidence" value="ECO:0007669"/>
    <property type="project" value="UniProtKB-KW"/>
</dbReference>
<keyword evidence="10" id="KW-0408">Iron</keyword>
<evidence type="ECO:0000256" key="13">
    <source>
        <dbReference type="SAM" id="Phobius"/>
    </source>
</evidence>
<dbReference type="GO" id="GO:0009055">
    <property type="term" value="F:electron transfer activity"/>
    <property type="evidence" value="ECO:0007669"/>
    <property type="project" value="InterPro"/>
</dbReference>
<feature type="transmembrane region" description="Helical" evidence="13">
    <location>
        <begin position="151"/>
        <end position="169"/>
    </location>
</feature>
<evidence type="ECO:0000256" key="3">
    <source>
        <dbReference type="ARBA" id="ARBA00022448"/>
    </source>
</evidence>
<evidence type="ECO:0000313" key="15">
    <source>
        <dbReference type="EMBL" id="KGM53362.1"/>
    </source>
</evidence>
<dbReference type="GO" id="GO:0022904">
    <property type="term" value="P:respiratory electron transport chain"/>
    <property type="evidence" value="ECO:0007669"/>
    <property type="project" value="InterPro"/>
</dbReference>
<dbReference type="AlphaFoldDB" id="A0A0A0EW84"/>
<dbReference type="EMBL" id="AVPU01000031">
    <property type="protein sequence ID" value="KGM53362.1"/>
    <property type="molecule type" value="Genomic_DNA"/>
</dbReference>
<keyword evidence="3" id="KW-0813">Transport</keyword>
<evidence type="ECO:0000256" key="7">
    <source>
        <dbReference type="ARBA" id="ARBA00022723"/>
    </source>
</evidence>
<keyword evidence="11 13" id="KW-0472">Membrane</keyword>
<dbReference type="Proteomes" id="UP000029998">
    <property type="component" value="Unassembled WGS sequence"/>
</dbReference>
<dbReference type="eggNOG" id="COG3038">
    <property type="taxonomic scope" value="Bacteria"/>
</dbReference>
<dbReference type="GO" id="GO:0005886">
    <property type="term" value="C:plasma membrane"/>
    <property type="evidence" value="ECO:0007669"/>
    <property type="project" value="UniProtKB-SubCell"/>
</dbReference>
<dbReference type="InterPro" id="IPR011577">
    <property type="entry name" value="Cyt_b561_bac/Ni-Hgenase"/>
</dbReference>
<evidence type="ECO:0000256" key="11">
    <source>
        <dbReference type="ARBA" id="ARBA00023136"/>
    </source>
</evidence>
<evidence type="ECO:0000256" key="6">
    <source>
        <dbReference type="ARBA" id="ARBA00022692"/>
    </source>
</evidence>
<evidence type="ECO:0000256" key="4">
    <source>
        <dbReference type="ARBA" id="ARBA00022475"/>
    </source>
</evidence>
<keyword evidence="6 13" id="KW-0812">Transmembrane</keyword>
<dbReference type="InterPro" id="IPR016174">
    <property type="entry name" value="Di-haem_cyt_TM"/>
</dbReference>